<keyword evidence="3" id="KW-1185">Reference proteome</keyword>
<reference evidence="2" key="3">
    <citation type="submission" date="2025-09" db="UniProtKB">
        <authorList>
            <consortium name="Ensembl"/>
        </authorList>
    </citation>
    <scope>IDENTIFICATION</scope>
</reference>
<proteinExistence type="predicted"/>
<dbReference type="Ensembl" id="ENSTGET00000013986.1">
    <property type="protein sequence ID" value="ENSTGEP00000011640.1"/>
    <property type="gene ID" value="ENSTGEG00000009480.1"/>
</dbReference>
<evidence type="ECO:0000313" key="3">
    <source>
        <dbReference type="Proteomes" id="UP000694411"/>
    </source>
</evidence>
<organism evidence="2 3">
    <name type="scientific">Theropithecus gelada</name>
    <name type="common">Gelada baboon</name>
    <dbReference type="NCBI Taxonomy" id="9565"/>
    <lineage>
        <taxon>Eukaryota</taxon>
        <taxon>Metazoa</taxon>
        <taxon>Chordata</taxon>
        <taxon>Craniata</taxon>
        <taxon>Vertebrata</taxon>
        <taxon>Euteleostomi</taxon>
        <taxon>Mammalia</taxon>
        <taxon>Eutheria</taxon>
        <taxon>Euarchontoglires</taxon>
        <taxon>Primates</taxon>
        <taxon>Haplorrhini</taxon>
        <taxon>Catarrhini</taxon>
        <taxon>Cercopithecidae</taxon>
        <taxon>Cercopithecinae</taxon>
        <taxon>Theropithecus</taxon>
    </lineage>
</organism>
<keyword evidence="1" id="KW-1133">Transmembrane helix</keyword>
<evidence type="ECO:0000256" key="1">
    <source>
        <dbReference type="SAM" id="Phobius"/>
    </source>
</evidence>
<keyword evidence="1" id="KW-0472">Membrane</keyword>
<reference evidence="2" key="1">
    <citation type="submission" date="2018-05" db="EMBL/GenBank/DDBJ databases">
        <title>Whole genome of Theropithecus gelada.</title>
        <authorList>
            <person name="Chiou K.L."/>
            <person name="Snyder-Mackler N."/>
        </authorList>
    </citation>
    <scope>NUCLEOTIDE SEQUENCE [LARGE SCALE GENOMIC DNA]</scope>
</reference>
<keyword evidence="1" id="KW-0812">Transmembrane</keyword>
<feature type="transmembrane region" description="Helical" evidence="1">
    <location>
        <begin position="30"/>
        <end position="52"/>
    </location>
</feature>
<accession>A0A8D2JYW8</accession>
<name>A0A8D2JYW8_THEGE</name>
<dbReference type="Proteomes" id="UP000694411">
    <property type="component" value="Chromosome 3"/>
</dbReference>
<sequence length="64" mass="7606">MVSQFSQHNLLNRKSFPHCLCMSSLSKIRWLQICGVIFEASILFHWSIYLFWYQYHAVLVTVAL</sequence>
<dbReference type="AlphaFoldDB" id="A0A8D2JYW8"/>
<evidence type="ECO:0000313" key="2">
    <source>
        <dbReference type="Ensembl" id="ENSTGEP00000011640.1"/>
    </source>
</evidence>
<reference evidence="2" key="2">
    <citation type="submission" date="2025-08" db="UniProtKB">
        <authorList>
            <consortium name="Ensembl"/>
        </authorList>
    </citation>
    <scope>IDENTIFICATION</scope>
</reference>
<protein>
    <submittedName>
        <fullName evidence="2">Uncharacterized protein</fullName>
    </submittedName>
</protein>